<gene>
    <name evidence="1" type="ORF">SAMN02745673_01422</name>
</gene>
<evidence type="ECO:0000313" key="2">
    <source>
        <dbReference type="Proteomes" id="UP000190637"/>
    </source>
</evidence>
<accession>A0A1T4NFF5</accession>
<dbReference type="RefSeq" id="WP_078760802.1">
    <property type="nucleotide sequence ID" value="NZ_FUWS01000003.1"/>
</dbReference>
<sequence>MDPREIPHDRPSIPLTVEEGRTFAELAAAATRDRHRRAFSRFIAHLTPATCRWLSDLSVPERMWRSSPERPGV</sequence>
<protein>
    <submittedName>
        <fullName evidence="1">Uncharacterized protein</fullName>
    </submittedName>
</protein>
<name>A0A1T4NFF5_9ACTN</name>
<organism evidence="1 2">
    <name type="scientific">Marinactinospora thermotolerans DSM 45154</name>
    <dbReference type="NCBI Taxonomy" id="1122192"/>
    <lineage>
        <taxon>Bacteria</taxon>
        <taxon>Bacillati</taxon>
        <taxon>Actinomycetota</taxon>
        <taxon>Actinomycetes</taxon>
        <taxon>Streptosporangiales</taxon>
        <taxon>Nocardiopsidaceae</taxon>
        <taxon>Marinactinospora</taxon>
    </lineage>
</organism>
<dbReference type="EMBL" id="FUWS01000003">
    <property type="protein sequence ID" value="SJZ78000.1"/>
    <property type="molecule type" value="Genomic_DNA"/>
</dbReference>
<dbReference type="OrthoDB" id="3439076at2"/>
<proteinExistence type="predicted"/>
<evidence type="ECO:0000313" key="1">
    <source>
        <dbReference type="EMBL" id="SJZ78000.1"/>
    </source>
</evidence>
<keyword evidence="2" id="KW-1185">Reference proteome</keyword>
<reference evidence="1 2" key="1">
    <citation type="submission" date="2017-02" db="EMBL/GenBank/DDBJ databases">
        <authorList>
            <person name="Peterson S.W."/>
        </authorList>
    </citation>
    <scope>NUCLEOTIDE SEQUENCE [LARGE SCALE GENOMIC DNA]</scope>
    <source>
        <strain evidence="1 2">DSM 45154</strain>
    </source>
</reference>
<dbReference type="Proteomes" id="UP000190637">
    <property type="component" value="Unassembled WGS sequence"/>
</dbReference>
<dbReference type="AlphaFoldDB" id="A0A1T4NFF5"/>